<dbReference type="Pfam" id="PF04969">
    <property type="entry name" value="CS"/>
    <property type="match status" value="1"/>
</dbReference>
<dbReference type="InterPro" id="IPR008978">
    <property type="entry name" value="HSP20-like_chaperone"/>
</dbReference>
<feature type="compositionally biased region" description="Polar residues" evidence="6">
    <location>
        <begin position="74"/>
        <end position="83"/>
    </location>
</feature>
<dbReference type="GO" id="GO:0020037">
    <property type="term" value="F:heme binding"/>
    <property type="evidence" value="ECO:0007669"/>
    <property type="project" value="TreeGrafter"/>
</dbReference>
<dbReference type="AlphaFoldDB" id="A0A8J5K7K3"/>
<dbReference type="SUPFAM" id="SSF55856">
    <property type="entry name" value="Cytochrome b5-like heme/steroid binding domain"/>
    <property type="match status" value="1"/>
</dbReference>
<keyword evidence="10" id="KW-1185">Reference proteome</keyword>
<dbReference type="GO" id="GO:0090524">
    <property type="term" value="F:cytochrome-b5 reductase activity, acting on NADH"/>
    <property type="evidence" value="ECO:0007669"/>
    <property type="project" value="UniProtKB-EC"/>
</dbReference>
<name>A0A8J5K7K3_HOMAM</name>
<evidence type="ECO:0000313" key="10">
    <source>
        <dbReference type="Proteomes" id="UP000747542"/>
    </source>
</evidence>
<comment type="catalytic activity">
    <reaction evidence="5">
        <text>2 Fe(III)-[cytochrome b5] + NADH = 2 Fe(II)-[cytochrome b5] + NAD(+) + H(+)</text>
        <dbReference type="Rhea" id="RHEA:46680"/>
        <dbReference type="Rhea" id="RHEA-COMP:10438"/>
        <dbReference type="Rhea" id="RHEA-COMP:10439"/>
        <dbReference type="ChEBI" id="CHEBI:15378"/>
        <dbReference type="ChEBI" id="CHEBI:29033"/>
        <dbReference type="ChEBI" id="CHEBI:29034"/>
        <dbReference type="ChEBI" id="CHEBI:57540"/>
        <dbReference type="ChEBI" id="CHEBI:57945"/>
        <dbReference type="EC" id="1.6.2.2"/>
    </reaction>
</comment>
<dbReference type="GO" id="GO:0006801">
    <property type="term" value="P:superoxide metabolic process"/>
    <property type="evidence" value="ECO:0007669"/>
    <property type="project" value="TreeGrafter"/>
</dbReference>
<evidence type="ECO:0000256" key="5">
    <source>
        <dbReference type="ARBA" id="ARBA00047682"/>
    </source>
</evidence>
<dbReference type="InterPro" id="IPR007052">
    <property type="entry name" value="CS_dom"/>
</dbReference>
<keyword evidence="3" id="KW-0479">Metal-binding</keyword>
<organism evidence="9 10">
    <name type="scientific">Homarus americanus</name>
    <name type="common">American lobster</name>
    <dbReference type="NCBI Taxonomy" id="6706"/>
    <lineage>
        <taxon>Eukaryota</taxon>
        <taxon>Metazoa</taxon>
        <taxon>Ecdysozoa</taxon>
        <taxon>Arthropoda</taxon>
        <taxon>Crustacea</taxon>
        <taxon>Multicrustacea</taxon>
        <taxon>Malacostraca</taxon>
        <taxon>Eumalacostraca</taxon>
        <taxon>Eucarida</taxon>
        <taxon>Decapoda</taxon>
        <taxon>Pleocyemata</taxon>
        <taxon>Astacidea</taxon>
        <taxon>Nephropoidea</taxon>
        <taxon>Nephropidae</taxon>
        <taxon>Homarus</taxon>
    </lineage>
</organism>
<dbReference type="InterPro" id="IPR051872">
    <property type="entry name" value="Cytochrome_b5/Flavoprotein_Rdt"/>
</dbReference>
<keyword evidence="2" id="KW-0349">Heme</keyword>
<dbReference type="PROSITE" id="PS51203">
    <property type="entry name" value="CS"/>
    <property type="match status" value="1"/>
</dbReference>
<dbReference type="EMBL" id="JAHLQT010022636">
    <property type="protein sequence ID" value="KAG7166299.1"/>
    <property type="molecule type" value="Genomic_DNA"/>
</dbReference>
<dbReference type="FunFam" id="2.60.40.790:FF:000019">
    <property type="entry name" value="cytochrome b5 reductase 4 isoform X1"/>
    <property type="match status" value="1"/>
</dbReference>
<dbReference type="GO" id="GO:0005783">
    <property type="term" value="C:endoplasmic reticulum"/>
    <property type="evidence" value="ECO:0007669"/>
    <property type="project" value="TreeGrafter"/>
</dbReference>
<evidence type="ECO:0000259" key="7">
    <source>
        <dbReference type="PROSITE" id="PS50255"/>
    </source>
</evidence>
<comment type="caution">
    <text evidence="9">The sequence shown here is derived from an EMBL/GenBank/DDBJ whole genome shotgun (WGS) entry which is preliminary data.</text>
</comment>
<protein>
    <recommendedName>
        <fullName evidence="1">cytochrome-b5 reductase</fullName>
        <ecNumber evidence="1">1.6.2.2</ecNumber>
    </recommendedName>
</protein>
<dbReference type="Pfam" id="PF00173">
    <property type="entry name" value="Cyt-b5"/>
    <property type="match status" value="1"/>
</dbReference>
<evidence type="ECO:0000313" key="9">
    <source>
        <dbReference type="EMBL" id="KAG7166299.1"/>
    </source>
</evidence>
<feature type="domain" description="CS" evidence="8">
    <location>
        <begin position="108"/>
        <end position="200"/>
    </location>
</feature>
<dbReference type="EC" id="1.6.2.2" evidence="1"/>
<evidence type="ECO:0000256" key="3">
    <source>
        <dbReference type="ARBA" id="ARBA00022723"/>
    </source>
</evidence>
<dbReference type="Gene3D" id="2.60.40.790">
    <property type="match status" value="1"/>
</dbReference>
<evidence type="ECO:0000256" key="2">
    <source>
        <dbReference type="ARBA" id="ARBA00022617"/>
    </source>
</evidence>
<sequence length="344" mass="37807">MEFHPGGEEELMKGVGTDATELFNEVHKWVNFETMLQKCLVGRLVESRSFFLKPNFLPLGKGSKNSNKSDTRKNSSSSTNSLVPPTLGPPTIAGARSPLVSPMTPSALPNPKYDWFQTNTLINIAIYTKWKHINKEHVVVIKRGSVVKVVCYVQDMAYTVHLELNKPVAEEFELKTGSNSGKVDILLKKEESGVRWSIIGRTLEGHGDHVKSKDRKVYDDGALTPALDELTVGSSIDVSVPEGTFYFDKLVAATETATDTALLGAGTGITPMIRVTHVLSKAGDSWPGWKGHIRKDLLEKLLPVGNKERSIYLCVCGPTQFTKLGVNLFKELGYSSGDYHAFLG</sequence>
<dbReference type="PANTHER" id="PTHR46237">
    <property type="entry name" value="CYTOCHROME B5 REDUCTASE 4 FAMILY MEMBER"/>
    <property type="match status" value="1"/>
</dbReference>
<feature type="region of interest" description="Disordered" evidence="6">
    <location>
        <begin position="62"/>
        <end position="88"/>
    </location>
</feature>
<dbReference type="SUPFAM" id="SSF52343">
    <property type="entry name" value="Ferredoxin reductase-like, C-terminal NADP-linked domain"/>
    <property type="match status" value="1"/>
</dbReference>
<dbReference type="Gene3D" id="3.40.50.80">
    <property type="entry name" value="Nucleotide-binding domain of ferredoxin-NADP reductase (FNR) module"/>
    <property type="match status" value="1"/>
</dbReference>
<dbReference type="InterPro" id="IPR001199">
    <property type="entry name" value="Cyt_B5-like_heme/steroid-bd"/>
</dbReference>
<reference evidence="9" key="1">
    <citation type="journal article" date="2021" name="Sci. Adv.">
        <title>The American lobster genome reveals insights on longevity, neural, and immune adaptations.</title>
        <authorList>
            <person name="Polinski J.M."/>
            <person name="Zimin A.V."/>
            <person name="Clark K.F."/>
            <person name="Kohn A.B."/>
            <person name="Sadowski N."/>
            <person name="Timp W."/>
            <person name="Ptitsyn A."/>
            <person name="Khanna P."/>
            <person name="Romanova D.Y."/>
            <person name="Williams P."/>
            <person name="Greenwood S.J."/>
            <person name="Moroz L.L."/>
            <person name="Walt D.R."/>
            <person name="Bodnar A.G."/>
        </authorList>
    </citation>
    <scope>NUCLEOTIDE SEQUENCE</scope>
    <source>
        <strain evidence="9">GMGI-L3</strain>
    </source>
</reference>
<dbReference type="PROSITE" id="PS50255">
    <property type="entry name" value="CYTOCHROME_B5_2"/>
    <property type="match status" value="1"/>
</dbReference>
<keyword evidence="4" id="KW-0408">Iron</keyword>
<evidence type="ECO:0000256" key="4">
    <source>
        <dbReference type="ARBA" id="ARBA00023004"/>
    </source>
</evidence>
<dbReference type="PANTHER" id="PTHR46237:SF1">
    <property type="entry name" value="CYTOCHROME B5 REDUCTASE 4"/>
    <property type="match status" value="1"/>
</dbReference>
<feature type="domain" description="Cytochrome b5 heme-binding" evidence="7">
    <location>
        <begin position="1"/>
        <end position="45"/>
    </location>
</feature>
<dbReference type="Gene3D" id="3.10.120.10">
    <property type="entry name" value="Cytochrome b5-like heme/steroid binding domain"/>
    <property type="match status" value="1"/>
</dbReference>
<accession>A0A8J5K7K3</accession>
<dbReference type="GO" id="GO:0046872">
    <property type="term" value="F:metal ion binding"/>
    <property type="evidence" value="ECO:0007669"/>
    <property type="project" value="UniProtKB-KW"/>
</dbReference>
<dbReference type="InterPro" id="IPR036400">
    <property type="entry name" value="Cyt_B5-like_heme/steroid_sf"/>
</dbReference>
<evidence type="ECO:0000256" key="1">
    <source>
        <dbReference type="ARBA" id="ARBA00012011"/>
    </source>
</evidence>
<dbReference type="Proteomes" id="UP000747542">
    <property type="component" value="Unassembled WGS sequence"/>
</dbReference>
<dbReference type="SUPFAM" id="SSF49764">
    <property type="entry name" value="HSP20-like chaperones"/>
    <property type="match status" value="1"/>
</dbReference>
<evidence type="ECO:0000259" key="8">
    <source>
        <dbReference type="PROSITE" id="PS51203"/>
    </source>
</evidence>
<gene>
    <name evidence="9" type="primary">Cyb5r4-L2</name>
    <name evidence="9" type="ORF">Hamer_G011128</name>
</gene>
<proteinExistence type="predicted"/>
<dbReference type="InterPro" id="IPR039261">
    <property type="entry name" value="FNR_nucleotide-bd"/>
</dbReference>
<evidence type="ECO:0000256" key="6">
    <source>
        <dbReference type="SAM" id="MobiDB-lite"/>
    </source>
</evidence>